<organism evidence="2 3">
    <name type="scientific">Paraburkholderia metrosideri</name>
    <dbReference type="NCBI Taxonomy" id="580937"/>
    <lineage>
        <taxon>Bacteria</taxon>
        <taxon>Pseudomonadati</taxon>
        <taxon>Pseudomonadota</taxon>
        <taxon>Betaproteobacteria</taxon>
        <taxon>Burkholderiales</taxon>
        <taxon>Burkholderiaceae</taxon>
        <taxon>Paraburkholderia</taxon>
    </lineage>
</organism>
<reference evidence="2 3" key="1">
    <citation type="submission" date="2020-10" db="EMBL/GenBank/DDBJ databases">
        <authorList>
            <person name="Peeters C."/>
        </authorList>
    </citation>
    <scope>NUCLEOTIDE SEQUENCE [LARGE SCALE GENOMIC DNA]</scope>
    <source>
        <strain evidence="2 3">LMG 28140</strain>
    </source>
</reference>
<keyword evidence="1" id="KW-0472">Membrane</keyword>
<dbReference type="RefSeq" id="WP_201645329.1">
    <property type="nucleotide sequence ID" value="NZ_CAJHCP010000013.1"/>
</dbReference>
<dbReference type="Proteomes" id="UP000598032">
    <property type="component" value="Unassembled WGS sequence"/>
</dbReference>
<feature type="transmembrane region" description="Helical" evidence="1">
    <location>
        <begin position="74"/>
        <end position="96"/>
    </location>
</feature>
<feature type="transmembrane region" description="Helical" evidence="1">
    <location>
        <begin position="43"/>
        <end position="68"/>
    </location>
</feature>
<evidence type="ECO:0008006" key="4">
    <source>
        <dbReference type="Google" id="ProtNLM"/>
    </source>
</evidence>
<keyword evidence="1" id="KW-0812">Transmembrane</keyword>
<keyword evidence="3" id="KW-1185">Reference proteome</keyword>
<accession>A0ABM8P236</accession>
<dbReference type="Pfam" id="PF07332">
    <property type="entry name" value="Phage_holin_3_6"/>
    <property type="match status" value="1"/>
</dbReference>
<keyword evidence="1" id="KW-1133">Transmembrane helix</keyword>
<evidence type="ECO:0000256" key="1">
    <source>
        <dbReference type="SAM" id="Phobius"/>
    </source>
</evidence>
<protein>
    <recommendedName>
        <fullName evidence="4">Phage holin family protein</fullName>
    </recommendedName>
</protein>
<name>A0ABM8P236_9BURK</name>
<dbReference type="EMBL" id="CAJHCP010000013">
    <property type="protein sequence ID" value="CAD6553962.1"/>
    <property type="molecule type" value="Genomic_DNA"/>
</dbReference>
<dbReference type="InterPro" id="IPR009937">
    <property type="entry name" value="Phage_holin_3_6"/>
</dbReference>
<gene>
    <name evidence="2" type="ORF">LMG28140_05406</name>
</gene>
<sequence length="124" mass="13848">MSLQSNLSRWRNVGQFCIERVADYSELIALEVDHTKRRLVREVGAIVVMAVAALFALSFLCIAVIATAWGTPHFLTVVWGVAILWVVVAFVSFLVARAQKLSEPLHIVQSEIRSDLDALRESLK</sequence>
<proteinExistence type="predicted"/>
<comment type="caution">
    <text evidence="2">The sequence shown here is derived from an EMBL/GenBank/DDBJ whole genome shotgun (WGS) entry which is preliminary data.</text>
</comment>
<evidence type="ECO:0000313" key="3">
    <source>
        <dbReference type="Proteomes" id="UP000598032"/>
    </source>
</evidence>
<evidence type="ECO:0000313" key="2">
    <source>
        <dbReference type="EMBL" id="CAD6553962.1"/>
    </source>
</evidence>